<organism evidence="1 2">
    <name type="scientific">Polyplax serrata</name>
    <name type="common">Common mouse louse</name>
    <dbReference type="NCBI Taxonomy" id="468196"/>
    <lineage>
        <taxon>Eukaryota</taxon>
        <taxon>Metazoa</taxon>
        <taxon>Ecdysozoa</taxon>
        <taxon>Arthropoda</taxon>
        <taxon>Hexapoda</taxon>
        <taxon>Insecta</taxon>
        <taxon>Pterygota</taxon>
        <taxon>Neoptera</taxon>
        <taxon>Paraneoptera</taxon>
        <taxon>Psocodea</taxon>
        <taxon>Troctomorpha</taxon>
        <taxon>Phthiraptera</taxon>
        <taxon>Anoplura</taxon>
        <taxon>Polyplacidae</taxon>
        <taxon>Polyplax</taxon>
    </lineage>
</organism>
<protein>
    <submittedName>
        <fullName evidence="1">Uncharacterized protein</fullName>
    </submittedName>
</protein>
<dbReference type="AlphaFoldDB" id="A0AAN8SCG0"/>
<evidence type="ECO:0000313" key="1">
    <source>
        <dbReference type="EMBL" id="KAK6644115.1"/>
    </source>
</evidence>
<comment type="caution">
    <text evidence="1">The sequence shown here is derived from an EMBL/GenBank/DDBJ whole genome shotgun (WGS) entry which is preliminary data.</text>
</comment>
<name>A0AAN8SCG0_POLSC</name>
<reference evidence="1 2" key="1">
    <citation type="submission" date="2023-10" db="EMBL/GenBank/DDBJ databases">
        <title>Genomes of two closely related lineages of the louse Polyplax serrata with different host specificities.</title>
        <authorList>
            <person name="Martinu J."/>
            <person name="Tarabai H."/>
            <person name="Stefka J."/>
            <person name="Hypsa V."/>
        </authorList>
    </citation>
    <scope>NUCLEOTIDE SEQUENCE [LARGE SCALE GENOMIC DNA]</scope>
    <source>
        <strain evidence="1">HR10_N</strain>
    </source>
</reference>
<sequence length="77" mass="8613">FTLNFRLIGELQSLVGGVTLARAFKTTTSTVFTQSAFSSIYMSAVGWRLVTRLVEAVVKRYLIVVVGLEFFIITYNT</sequence>
<accession>A0AAN8SCG0</accession>
<dbReference type="Proteomes" id="UP001372834">
    <property type="component" value="Unassembled WGS sequence"/>
</dbReference>
<proteinExistence type="predicted"/>
<dbReference type="EMBL" id="JAWJWE010000001">
    <property type="protein sequence ID" value="KAK6644115.1"/>
    <property type="molecule type" value="Genomic_DNA"/>
</dbReference>
<evidence type="ECO:0000313" key="2">
    <source>
        <dbReference type="Proteomes" id="UP001372834"/>
    </source>
</evidence>
<feature type="non-terminal residue" evidence="1">
    <location>
        <position position="1"/>
    </location>
</feature>
<gene>
    <name evidence="1" type="ORF">RUM43_000382</name>
</gene>